<feature type="domain" description="Amidohydrolase-related" evidence="2">
    <location>
        <begin position="236"/>
        <end position="370"/>
    </location>
</feature>
<keyword evidence="4" id="KW-1185">Reference proteome</keyword>
<protein>
    <recommendedName>
        <fullName evidence="2">Amidohydrolase-related domain-containing protein</fullName>
    </recommendedName>
</protein>
<accession>A0A6A5TQT9</accession>
<organism evidence="3 4">
    <name type="scientific">Byssothecium circinans</name>
    <dbReference type="NCBI Taxonomy" id="147558"/>
    <lineage>
        <taxon>Eukaryota</taxon>
        <taxon>Fungi</taxon>
        <taxon>Dikarya</taxon>
        <taxon>Ascomycota</taxon>
        <taxon>Pezizomycotina</taxon>
        <taxon>Dothideomycetes</taxon>
        <taxon>Pleosporomycetidae</taxon>
        <taxon>Pleosporales</taxon>
        <taxon>Massarineae</taxon>
        <taxon>Massarinaceae</taxon>
        <taxon>Byssothecium</taxon>
    </lineage>
</organism>
<dbReference type="PANTHER" id="PTHR43569:SF2">
    <property type="entry name" value="AMIDOHYDROLASE-RELATED DOMAIN-CONTAINING PROTEIN"/>
    <property type="match status" value="1"/>
</dbReference>
<dbReference type="Pfam" id="PF04909">
    <property type="entry name" value="Amidohydro_2"/>
    <property type="match status" value="1"/>
</dbReference>
<feature type="non-terminal residue" evidence="3">
    <location>
        <position position="380"/>
    </location>
</feature>
<evidence type="ECO:0000313" key="3">
    <source>
        <dbReference type="EMBL" id="KAF1954624.1"/>
    </source>
</evidence>
<dbReference type="OrthoDB" id="2135488at2759"/>
<dbReference type="SUPFAM" id="SSF51556">
    <property type="entry name" value="Metallo-dependent hydrolases"/>
    <property type="match status" value="1"/>
</dbReference>
<sequence length="380" mass="42045">PHSLLDTHIHLWPSTATSPTDHAWMSPGHKLAQRHGISDYQATTSSSPVQPKGFVYVETDRFLPALSPDLSALGEKAEGGEESGEKADQVLRQWAKEPLNELKFLRRIVERRPEEGDGFTTANAELVKGLVIWAPFPLPTWLFKRYLGIAGEVLGEEAWGRVVGFRYLLQGKGVEGVRSAAESEAFVDNLVVVAGLDGGRGKAFDVGVDCHRDGVEAVEVVGELRRRVGEKVGGEGVRFVLNHLCKPNLSIPHTTYPSYPRWTAALSALSTNPNIYMKLSGAFNEFAPNPTPSTPSELLETLTPYFSHVYEAFGAKRLMFASDWPVCNVCGPKGEAEGEERNWSLWRSVVKAWMDARGLGEEEKEWVWWRSGVRAYGIEG</sequence>
<dbReference type="EMBL" id="ML976998">
    <property type="protein sequence ID" value="KAF1954624.1"/>
    <property type="molecule type" value="Genomic_DNA"/>
</dbReference>
<dbReference type="GO" id="GO:0016787">
    <property type="term" value="F:hydrolase activity"/>
    <property type="evidence" value="ECO:0007669"/>
    <property type="project" value="InterPro"/>
</dbReference>
<feature type="non-terminal residue" evidence="3">
    <location>
        <position position="1"/>
    </location>
</feature>
<evidence type="ECO:0000256" key="1">
    <source>
        <dbReference type="ARBA" id="ARBA00038310"/>
    </source>
</evidence>
<comment type="similarity">
    <text evidence="1">Belongs to the metallo-dependent hydrolases superfamily.</text>
</comment>
<dbReference type="Gene3D" id="3.20.20.140">
    <property type="entry name" value="Metal-dependent hydrolases"/>
    <property type="match status" value="1"/>
</dbReference>
<gene>
    <name evidence="3" type="ORF">CC80DRAFT_389134</name>
</gene>
<dbReference type="PANTHER" id="PTHR43569">
    <property type="entry name" value="AMIDOHYDROLASE"/>
    <property type="match status" value="1"/>
</dbReference>
<dbReference type="InterPro" id="IPR052350">
    <property type="entry name" value="Metallo-dep_Lactonases"/>
</dbReference>
<dbReference type="Proteomes" id="UP000800035">
    <property type="component" value="Unassembled WGS sequence"/>
</dbReference>
<reference evidence="3" key="1">
    <citation type="journal article" date="2020" name="Stud. Mycol.">
        <title>101 Dothideomycetes genomes: a test case for predicting lifestyles and emergence of pathogens.</title>
        <authorList>
            <person name="Haridas S."/>
            <person name="Albert R."/>
            <person name="Binder M."/>
            <person name="Bloem J."/>
            <person name="Labutti K."/>
            <person name="Salamov A."/>
            <person name="Andreopoulos B."/>
            <person name="Baker S."/>
            <person name="Barry K."/>
            <person name="Bills G."/>
            <person name="Bluhm B."/>
            <person name="Cannon C."/>
            <person name="Castanera R."/>
            <person name="Culley D."/>
            <person name="Daum C."/>
            <person name="Ezra D."/>
            <person name="Gonzalez J."/>
            <person name="Henrissat B."/>
            <person name="Kuo A."/>
            <person name="Liang C."/>
            <person name="Lipzen A."/>
            <person name="Lutzoni F."/>
            <person name="Magnuson J."/>
            <person name="Mondo S."/>
            <person name="Nolan M."/>
            <person name="Ohm R."/>
            <person name="Pangilinan J."/>
            <person name="Park H.-J."/>
            <person name="Ramirez L."/>
            <person name="Alfaro M."/>
            <person name="Sun H."/>
            <person name="Tritt A."/>
            <person name="Yoshinaga Y."/>
            <person name="Zwiers L.-H."/>
            <person name="Turgeon B."/>
            <person name="Goodwin S."/>
            <person name="Spatafora J."/>
            <person name="Crous P."/>
            <person name="Grigoriev I."/>
        </authorList>
    </citation>
    <scope>NUCLEOTIDE SEQUENCE</scope>
    <source>
        <strain evidence="3">CBS 675.92</strain>
    </source>
</reference>
<name>A0A6A5TQT9_9PLEO</name>
<dbReference type="AlphaFoldDB" id="A0A6A5TQT9"/>
<evidence type="ECO:0000259" key="2">
    <source>
        <dbReference type="Pfam" id="PF04909"/>
    </source>
</evidence>
<evidence type="ECO:0000313" key="4">
    <source>
        <dbReference type="Proteomes" id="UP000800035"/>
    </source>
</evidence>
<dbReference type="InterPro" id="IPR032466">
    <property type="entry name" value="Metal_Hydrolase"/>
</dbReference>
<proteinExistence type="inferred from homology"/>
<dbReference type="InterPro" id="IPR006680">
    <property type="entry name" value="Amidohydro-rel"/>
</dbReference>